<feature type="compositionally biased region" description="Acidic residues" evidence="1">
    <location>
        <begin position="422"/>
        <end position="443"/>
    </location>
</feature>
<feature type="region of interest" description="Disordered" evidence="1">
    <location>
        <begin position="422"/>
        <end position="449"/>
    </location>
</feature>
<evidence type="ECO:0000313" key="3">
    <source>
        <dbReference type="Proteomes" id="UP001470230"/>
    </source>
</evidence>
<name>A0ABR2KSW2_9EUKA</name>
<dbReference type="Proteomes" id="UP001470230">
    <property type="component" value="Unassembled WGS sequence"/>
</dbReference>
<comment type="caution">
    <text evidence="2">The sequence shown here is derived from an EMBL/GenBank/DDBJ whole genome shotgun (WGS) entry which is preliminary data.</text>
</comment>
<reference evidence="2 3" key="1">
    <citation type="submission" date="2024-04" db="EMBL/GenBank/DDBJ databases">
        <title>Tritrichomonas musculus Genome.</title>
        <authorList>
            <person name="Alves-Ferreira E."/>
            <person name="Grigg M."/>
            <person name="Lorenzi H."/>
            <person name="Galac M."/>
        </authorList>
    </citation>
    <scope>NUCLEOTIDE SEQUENCE [LARGE SCALE GENOMIC DNA]</scope>
    <source>
        <strain evidence="2 3">EAF2021</strain>
    </source>
</reference>
<gene>
    <name evidence="2" type="ORF">M9Y10_022659</name>
</gene>
<evidence type="ECO:0000313" key="2">
    <source>
        <dbReference type="EMBL" id="KAK8894225.1"/>
    </source>
</evidence>
<sequence length="449" mass="53127">MYEQFQQNIQDYFDKLTTEKFVNGNILRSTSDTDWLIIVSLTVCSVKDKLFKDFLHERDYLQESIASGYLENFERFNDPLITGLFYYYKFQISRQMSKLNQIKNNIKNQSEKSLRNKLISLAKSFNCYKRSFNPKQALCNGVSDILSTFTPNSLFNLQEKINTLKANLNDTFVFNEFQLNDFKLKDYETNIKKTFNFMYKMCNSNRYGSNINPKITLPDDFKNEINDMIINLDATINEIPPLFTQLTLPHIVKIDFFLQCSWLVSLVYSTIAHPPVQTFKEAYLPDERTLPEGSFSKLPLDNEIRMVKIIDQMGRKRQLEFENAIEILDTWRSELNKFDERYKKLYFAKQENKNIIDIIESKQLSEDEDSDAELQEITFIFPDEFSAFKETLENGGMKKIKEIIDKKIIGYFKKLTEENECFNLEEEEEDEAELEEEEEEEEYKGEKDE</sequence>
<organism evidence="2 3">
    <name type="scientific">Tritrichomonas musculus</name>
    <dbReference type="NCBI Taxonomy" id="1915356"/>
    <lineage>
        <taxon>Eukaryota</taxon>
        <taxon>Metamonada</taxon>
        <taxon>Parabasalia</taxon>
        <taxon>Tritrichomonadida</taxon>
        <taxon>Tritrichomonadidae</taxon>
        <taxon>Tritrichomonas</taxon>
    </lineage>
</organism>
<proteinExistence type="predicted"/>
<keyword evidence="3" id="KW-1185">Reference proteome</keyword>
<accession>A0ABR2KSW2</accession>
<protein>
    <submittedName>
        <fullName evidence="2">Uncharacterized protein</fullName>
    </submittedName>
</protein>
<evidence type="ECO:0000256" key="1">
    <source>
        <dbReference type="SAM" id="MobiDB-lite"/>
    </source>
</evidence>
<dbReference type="EMBL" id="JAPFFF010000003">
    <property type="protein sequence ID" value="KAK8894225.1"/>
    <property type="molecule type" value="Genomic_DNA"/>
</dbReference>